<dbReference type="GO" id="GO:0016020">
    <property type="term" value="C:membrane"/>
    <property type="evidence" value="ECO:0007669"/>
    <property type="project" value="TreeGrafter"/>
</dbReference>
<reference evidence="4 5" key="1">
    <citation type="submission" date="2015-09" db="EMBL/GenBank/DDBJ databases">
        <title>Draft genome sequence of Alicyclobacillus ferrooxydans DSM 22381.</title>
        <authorList>
            <person name="Hemp J."/>
        </authorList>
    </citation>
    <scope>NUCLEOTIDE SEQUENCE [LARGE SCALE GENOMIC DNA]</scope>
    <source>
        <strain evidence="4 5">TC-34</strain>
    </source>
</reference>
<dbReference type="OrthoDB" id="9805423at2"/>
<keyword evidence="1" id="KW-0805">Transcription regulation</keyword>
<dbReference type="SUPFAM" id="SSF53474">
    <property type="entry name" value="alpha/beta-Hydrolases"/>
    <property type="match status" value="1"/>
</dbReference>
<dbReference type="EMBL" id="LJCO01000056">
    <property type="protein sequence ID" value="KPV43189.1"/>
    <property type="molecule type" value="Genomic_DNA"/>
</dbReference>
<dbReference type="PANTHER" id="PTHR43798:SF5">
    <property type="entry name" value="MONOACYLGLYCEROL LIPASE ABHD6"/>
    <property type="match status" value="1"/>
</dbReference>
<dbReference type="STRING" id="471514.AN477_13980"/>
<dbReference type="InterPro" id="IPR029058">
    <property type="entry name" value="AB_hydrolase_fold"/>
</dbReference>
<dbReference type="PANTHER" id="PTHR43798">
    <property type="entry name" value="MONOACYLGLYCEROL LIPASE"/>
    <property type="match status" value="1"/>
</dbReference>
<keyword evidence="2" id="KW-0804">Transcription</keyword>
<keyword evidence="5" id="KW-1185">Reference proteome</keyword>
<organism evidence="4 5">
    <name type="scientific">Alicyclobacillus ferrooxydans</name>
    <dbReference type="NCBI Taxonomy" id="471514"/>
    <lineage>
        <taxon>Bacteria</taxon>
        <taxon>Bacillati</taxon>
        <taxon>Bacillota</taxon>
        <taxon>Bacilli</taxon>
        <taxon>Bacillales</taxon>
        <taxon>Alicyclobacillaceae</taxon>
        <taxon>Alicyclobacillus</taxon>
    </lineage>
</organism>
<proteinExistence type="predicted"/>
<dbReference type="SUPFAM" id="SSF46894">
    <property type="entry name" value="C-terminal effector domain of the bipartite response regulators"/>
    <property type="match status" value="1"/>
</dbReference>
<dbReference type="InterPro" id="IPR050266">
    <property type="entry name" value="AB_hydrolase_sf"/>
</dbReference>
<dbReference type="GO" id="GO:0047372">
    <property type="term" value="F:monoacylglycerol lipase activity"/>
    <property type="evidence" value="ECO:0007669"/>
    <property type="project" value="TreeGrafter"/>
</dbReference>
<evidence type="ECO:0000256" key="2">
    <source>
        <dbReference type="ARBA" id="ARBA00023163"/>
    </source>
</evidence>
<dbReference type="GO" id="GO:0003677">
    <property type="term" value="F:DNA binding"/>
    <property type="evidence" value="ECO:0007669"/>
    <property type="project" value="InterPro"/>
</dbReference>
<evidence type="ECO:0000256" key="1">
    <source>
        <dbReference type="ARBA" id="ARBA00023015"/>
    </source>
</evidence>
<dbReference type="PATRIC" id="fig|471514.4.peg.3488"/>
<sequence>MESLDHISYQYLSCPNPTDQTIVLIHGLGMDSTVWDELLPHITKSFHVLRYDLPGHGLSENPTAELTWDYLANLLYSLVECTVHEPTVHFVTHGFGGALVLQLAKRYPDLAKTLTIVSPHATFYASGTPSTEDLFTKIRKHGNAGPLGRVLKRILCFNPSDDQMDQIEHMYQRLTAAVYLSLMQLVRNTASLNDVRVSKTPTQILLGTRDPLTPLEAAEYIREQLPNVQVIPFHNAANCVQIDQPLVTARTVSEFIQSFRMENEDPHFSEAENYIQQIMNPNRTQSVPDVEIRCLSDFRVWVQGEVVTDGWNQRNAKALLGYLTLHEGATRDELCELLWPELDATRAKNRLRVSLNYLRSLLSTKTSSTTLIVTDHEHVYMMGNIRCDVVELRRELHELLALRGIARAEKIESIITGLPTPLMLSSLDHHSILAYWWVVERTLVDMMQWAIDYYASLNEVAKAHRLASYAALLLPGEEFAV</sequence>
<dbReference type="PRINTS" id="PR00111">
    <property type="entry name" value="ABHYDROLASE"/>
</dbReference>
<dbReference type="Gene3D" id="3.40.50.1820">
    <property type="entry name" value="alpha/beta hydrolase"/>
    <property type="match status" value="1"/>
</dbReference>
<dbReference type="AlphaFoldDB" id="A0A0N8PP31"/>
<dbReference type="InterPro" id="IPR016032">
    <property type="entry name" value="Sig_transdc_resp-reg_C-effctor"/>
</dbReference>
<dbReference type="RefSeq" id="WP_054969788.1">
    <property type="nucleotide sequence ID" value="NZ_LJCO01000056.1"/>
</dbReference>
<dbReference type="Proteomes" id="UP000050482">
    <property type="component" value="Unassembled WGS sequence"/>
</dbReference>
<dbReference type="Pfam" id="PF00561">
    <property type="entry name" value="Abhydrolase_1"/>
    <property type="match status" value="1"/>
</dbReference>
<dbReference type="Gene3D" id="1.10.10.10">
    <property type="entry name" value="Winged helix-like DNA-binding domain superfamily/Winged helix DNA-binding domain"/>
    <property type="match status" value="1"/>
</dbReference>
<comment type="caution">
    <text evidence="4">The sequence shown here is derived from an EMBL/GenBank/DDBJ whole genome shotgun (WGS) entry which is preliminary data.</text>
</comment>
<dbReference type="InterPro" id="IPR036388">
    <property type="entry name" value="WH-like_DNA-bd_sf"/>
</dbReference>
<dbReference type="InterPro" id="IPR000073">
    <property type="entry name" value="AB_hydrolase_1"/>
</dbReference>
<evidence type="ECO:0000313" key="5">
    <source>
        <dbReference type="Proteomes" id="UP000050482"/>
    </source>
</evidence>
<name>A0A0N8PP31_9BACL</name>
<evidence type="ECO:0000313" key="4">
    <source>
        <dbReference type="EMBL" id="KPV43189.1"/>
    </source>
</evidence>
<evidence type="ECO:0000259" key="3">
    <source>
        <dbReference type="Pfam" id="PF00561"/>
    </source>
</evidence>
<feature type="domain" description="AB hydrolase-1" evidence="3">
    <location>
        <begin position="21"/>
        <end position="244"/>
    </location>
</feature>
<dbReference type="GO" id="GO:0046464">
    <property type="term" value="P:acylglycerol catabolic process"/>
    <property type="evidence" value="ECO:0007669"/>
    <property type="project" value="TreeGrafter"/>
</dbReference>
<protein>
    <recommendedName>
        <fullName evidence="3">AB hydrolase-1 domain-containing protein</fullName>
    </recommendedName>
</protein>
<gene>
    <name evidence="4" type="ORF">AN477_13980</name>
</gene>
<accession>A0A0N8PP31</accession>
<dbReference type="GO" id="GO:0006355">
    <property type="term" value="P:regulation of DNA-templated transcription"/>
    <property type="evidence" value="ECO:0007669"/>
    <property type="project" value="InterPro"/>
</dbReference>